<organism evidence="1 2">
    <name type="scientific">Zarea fungicola</name>
    <dbReference type="NCBI Taxonomy" id="93591"/>
    <lineage>
        <taxon>Eukaryota</taxon>
        <taxon>Fungi</taxon>
        <taxon>Dikarya</taxon>
        <taxon>Ascomycota</taxon>
        <taxon>Pezizomycotina</taxon>
        <taxon>Sordariomycetes</taxon>
        <taxon>Hypocreomycetidae</taxon>
        <taxon>Hypocreales</taxon>
        <taxon>Cordycipitaceae</taxon>
        <taxon>Zarea</taxon>
    </lineage>
</organism>
<accession>A0ACC1N7Q5</accession>
<name>A0ACC1N7Q5_9HYPO</name>
<evidence type="ECO:0000313" key="2">
    <source>
        <dbReference type="Proteomes" id="UP001143910"/>
    </source>
</evidence>
<evidence type="ECO:0000313" key="1">
    <source>
        <dbReference type="EMBL" id="KAJ2974944.1"/>
    </source>
</evidence>
<protein>
    <submittedName>
        <fullName evidence="1">Uncharacterized protein</fullName>
    </submittedName>
</protein>
<keyword evidence="2" id="KW-1185">Reference proteome</keyword>
<dbReference type="Proteomes" id="UP001143910">
    <property type="component" value="Unassembled WGS sequence"/>
</dbReference>
<reference evidence="1" key="1">
    <citation type="submission" date="2022-08" db="EMBL/GenBank/DDBJ databases">
        <title>Genome Sequence of Lecanicillium fungicola.</title>
        <authorList>
            <person name="Buettner E."/>
        </authorList>
    </citation>
    <scope>NUCLEOTIDE SEQUENCE</scope>
    <source>
        <strain evidence="1">Babe33</strain>
    </source>
</reference>
<comment type="caution">
    <text evidence="1">The sequence shown here is derived from an EMBL/GenBank/DDBJ whole genome shotgun (WGS) entry which is preliminary data.</text>
</comment>
<sequence>MQATLVVSALFRYLRLSVVTFAVPNGQTGAGHGDSSGNEPSHFGNLVGTIFFSFLGGGNNLLLPVGGDAVAANLGAVVGTLVVQSSPKSVATQLDAAPHQGNGFQICNIPESGTKTAPELKFAYNTLA</sequence>
<proteinExistence type="predicted"/>
<dbReference type="EMBL" id="JANJQO010000769">
    <property type="protein sequence ID" value="KAJ2974944.1"/>
    <property type="molecule type" value="Genomic_DNA"/>
</dbReference>
<gene>
    <name evidence="1" type="ORF">NQ176_g5795</name>
</gene>